<protein>
    <submittedName>
        <fullName evidence="1">Uncharacterized protein</fullName>
    </submittedName>
</protein>
<proteinExistence type="predicted"/>
<evidence type="ECO:0000313" key="1">
    <source>
        <dbReference type="EMBL" id="KAI0093065.1"/>
    </source>
</evidence>
<keyword evidence="2" id="KW-1185">Reference proteome</keyword>
<evidence type="ECO:0000313" key="2">
    <source>
        <dbReference type="Proteomes" id="UP001055072"/>
    </source>
</evidence>
<dbReference type="Proteomes" id="UP001055072">
    <property type="component" value="Unassembled WGS sequence"/>
</dbReference>
<sequence length="218" mass="23383">MRPIVTSFFLFVFLGLANSQGSTPVCTGGRTFTVCAKYIRPYSDNAYFWSNICEFQASSSALIADQIERYDEGFPCELPYVATCCVGFGCANGIDCNGPETSLPEFPRGASLQAELPNNWVIAVECAIDNPGRVLANTVVTYEQSTTPNSCIESCIAQGYQYAGVEYGDECYCGTGYAGGVVPQAANVSDCSMPCAGSYYNSCGGSWRMQIFKAPTAL</sequence>
<organism evidence="1 2">
    <name type="scientific">Irpex rosettiformis</name>
    <dbReference type="NCBI Taxonomy" id="378272"/>
    <lineage>
        <taxon>Eukaryota</taxon>
        <taxon>Fungi</taxon>
        <taxon>Dikarya</taxon>
        <taxon>Basidiomycota</taxon>
        <taxon>Agaricomycotina</taxon>
        <taxon>Agaricomycetes</taxon>
        <taxon>Polyporales</taxon>
        <taxon>Irpicaceae</taxon>
        <taxon>Irpex</taxon>
    </lineage>
</organism>
<dbReference type="EMBL" id="MU274902">
    <property type="protein sequence ID" value="KAI0093065.1"/>
    <property type="molecule type" value="Genomic_DNA"/>
</dbReference>
<gene>
    <name evidence="1" type="ORF">BDY19DRAFT_989743</name>
</gene>
<comment type="caution">
    <text evidence="1">The sequence shown here is derived from an EMBL/GenBank/DDBJ whole genome shotgun (WGS) entry which is preliminary data.</text>
</comment>
<accession>A0ACB8UFL1</accession>
<reference evidence="1" key="1">
    <citation type="journal article" date="2021" name="Environ. Microbiol.">
        <title>Gene family expansions and transcriptome signatures uncover fungal adaptations to wood decay.</title>
        <authorList>
            <person name="Hage H."/>
            <person name="Miyauchi S."/>
            <person name="Viragh M."/>
            <person name="Drula E."/>
            <person name="Min B."/>
            <person name="Chaduli D."/>
            <person name="Navarro D."/>
            <person name="Favel A."/>
            <person name="Norest M."/>
            <person name="Lesage-Meessen L."/>
            <person name="Balint B."/>
            <person name="Merenyi Z."/>
            <person name="de Eugenio L."/>
            <person name="Morin E."/>
            <person name="Martinez A.T."/>
            <person name="Baldrian P."/>
            <person name="Stursova M."/>
            <person name="Martinez M.J."/>
            <person name="Novotny C."/>
            <person name="Magnuson J.K."/>
            <person name="Spatafora J.W."/>
            <person name="Maurice S."/>
            <person name="Pangilinan J."/>
            <person name="Andreopoulos W."/>
            <person name="LaButti K."/>
            <person name="Hundley H."/>
            <person name="Na H."/>
            <person name="Kuo A."/>
            <person name="Barry K."/>
            <person name="Lipzen A."/>
            <person name="Henrissat B."/>
            <person name="Riley R."/>
            <person name="Ahrendt S."/>
            <person name="Nagy L.G."/>
            <person name="Grigoriev I.V."/>
            <person name="Martin F."/>
            <person name="Rosso M.N."/>
        </authorList>
    </citation>
    <scope>NUCLEOTIDE SEQUENCE</scope>
    <source>
        <strain evidence="1">CBS 384.51</strain>
    </source>
</reference>
<name>A0ACB8UFL1_9APHY</name>